<dbReference type="InterPro" id="IPR012310">
    <property type="entry name" value="DNA_ligase_ATP-dep_cent"/>
</dbReference>
<dbReference type="NCBIfam" id="NF007210">
    <property type="entry name" value="PRK09632.1"/>
    <property type="match status" value="1"/>
</dbReference>
<dbReference type="InterPro" id="IPR033649">
    <property type="entry name" value="MtLigD_Pol-like"/>
</dbReference>
<evidence type="ECO:0000256" key="20">
    <source>
        <dbReference type="ARBA" id="ARBA00034003"/>
    </source>
</evidence>
<dbReference type="Pfam" id="PF01068">
    <property type="entry name" value="DNA_ligase_A_M"/>
    <property type="match status" value="1"/>
</dbReference>
<keyword evidence="26" id="KW-1185">Reference proteome</keyword>
<sequence>MARTTEQRISIDGKKLRLSNLDRVLYPATGTTKRDVIDYYRRIAPVMLPHCRDRPVTRKRWPGGVGEDGGGEVFFQKNIGQGAPDWVERRSIQHSDHVNEYPLANDVATLAWFGQMAALEIHVPQWRFGEGDEHLPPDRIVFDLDPGEGVGLRECVEVARLVRGLLRDMGLDPVPVTSGSKGIHLYAGLDGTQSSEQVSGVAKELARALEADHPDDVISSMRRSARAGKVFIDWSQNNASKTTIAPYSLRGRRHPHVAAPRTWRELASPQLRQLDLRDVLARVKRRGDPMAGLEDARGDGTASDGVMGRGGPVDRDADPPPRDRLTVYRTKRDASRTPEPVPDRHGRGGDGPPSFVIQRHQARRLHFDFRLEHEGVLVSWALPKGVPTDPKRNHLAVPTEDHPLEYGEFEGEIPKGEYGAGVVEIWDAGTYELEKWEDGEVIATLTGREDGGLGGRRKYALFRTGDDPQKPQWMIHRMQLDDESGGEGGATTREPASAKRAPSRRSRAAPARYRPMLAVRGEADALERLDQNEWAFEMKWDGMRAIVTVDDKVTVHSRNARDVTVSFPELDGVVDAVDTESCVLDGEIVAFGGNGAPDFGRLQRRMHVTNPREAARLRNEVPVSLVVFDVLEINGSPSVELPYANRRELLDEVVHDVDGLVLVPPAFDGDVEAAVDSSSRFGLEGIMAKRLESPYRPGRRSSDWRKVAHVQTAEVVVIGWRPSSADPSGLASLLLAVPTADGLRYAGRVGTGFSASQRREIRRSLERLARKTPPADGVPGADARDARWATPKLVAEVRYRERTADGRLRHAAWRGWRPDKSPPDVNPEV</sequence>
<dbReference type="InterPro" id="IPR012340">
    <property type="entry name" value="NA-bd_OB-fold"/>
</dbReference>
<dbReference type="GO" id="GO:0004527">
    <property type="term" value="F:exonuclease activity"/>
    <property type="evidence" value="ECO:0007669"/>
    <property type="project" value="UniProtKB-KW"/>
</dbReference>
<evidence type="ECO:0000256" key="19">
    <source>
        <dbReference type="ARBA" id="ARBA00029943"/>
    </source>
</evidence>
<evidence type="ECO:0000256" key="15">
    <source>
        <dbReference type="ARBA" id="ARBA00023172"/>
    </source>
</evidence>
<evidence type="ECO:0000256" key="17">
    <source>
        <dbReference type="ARBA" id="ARBA00023211"/>
    </source>
</evidence>
<keyword evidence="5" id="KW-0548">Nucleotidyltransferase</keyword>
<gene>
    <name evidence="25" type="ORF">F8O04_14225</name>
</gene>
<keyword evidence="6" id="KW-0540">Nuclease</keyword>
<feature type="region of interest" description="Disordered" evidence="23">
    <location>
        <begin position="290"/>
        <end position="353"/>
    </location>
</feature>
<evidence type="ECO:0000256" key="11">
    <source>
        <dbReference type="ARBA" id="ARBA00022839"/>
    </source>
</evidence>
<dbReference type="SUPFAM" id="SSF56091">
    <property type="entry name" value="DNA ligase/mRNA capping enzyme, catalytic domain"/>
    <property type="match status" value="1"/>
</dbReference>
<dbReference type="Gene3D" id="3.90.920.10">
    <property type="entry name" value="DNA primase, PRIM domain"/>
    <property type="match status" value="1"/>
</dbReference>
<dbReference type="OrthoDB" id="9802472at2"/>
<dbReference type="GO" id="GO:0003887">
    <property type="term" value="F:DNA-directed DNA polymerase activity"/>
    <property type="evidence" value="ECO:0007669"/>
    <property type="project" value="UniProtKB-KW"/>
</dbReference>
<dbReference type="Gene3D" id="3.30.1490.70">
    <property type="match status" value="1"/>
</dbReference>
<dbReference type="InterPro" id="IPR052171">
    <property type="entry name" value="NHEJ_LigD"/>
</dbReference>
<dbReference type="InterPro" id="IPR012309">
    <property type="entry name" value="DNA_ligase_ATP-dep_C"/>
</dbReference>
<dbReference type="PANTHER" id="PTHR42705">
    <property type="entry name" value="BIFUNCTIONAL NON-HOMOLOGOUS END JOINING PROTEIN LIGD"/>
    <property type="match status" value="1"/>
</dbReference>
<evidence type="ECO:0000256" key="16">
    <source>
        <dbReference type="ARBA" id="ARBA00023204"/>
    </source>
</evidence>
<comment type="similarity">
    <text evidence="21">In the C-terminal section; belongs to the ATP-dependent DNA ligase family.</text>
</comment>
<dbReference type="CDD" id="cd04863">
    <property type="entry name" value="MtLigD_Pol_like"/>
    <property type="match status" value="1"/>
</dbReference>
<accession>A0A6H9WFG8</accession>
<evidence type="ECO:0000313" key="25">
    <source>
        <dbReference type="EMBL" id="KAB1646878.1"/>
    </source>
</evidence>
<evidence type="ECO:0000256" key="1">
    <source>
        <dbReference type="ARBA" id="ARBA00001936"/>
    </source>
</evidence>
<dbReference type="PROSITE" id="PS00697">
    <property type="entry name" value="DNA_LIGASE_A1"/>
    <property type="match status" value="1"/>
</dbReference>
<evidence type="ECO:0000256" key="21">
    <source>
        <dbReference type="ARBA" id="ARBA00049981"/>
    </source>
</evidence>
<dbReference type="GO" id="GO:0046872">
    <property type="term" value="F:metal ion binding"/>
    <property type="evidence" value="ECO:0007669"/>
    <property type="project" value="UniProtKB-KW"/>
</dbReference>
<comment type="cofactor">
    <cofactor evidence="1">
        <name>Mn(2+)</name>
        <dbReference type="ChEBI" id="CHEBI:29035"/>
    </cofactor>
</comment>
<dbReference type="InterPro" id="IPR014146">
    <property type="entry name" value="LigD_ligase_dom"/>
</dbReference>
<evidence type="ECO:0000256" key="2">
    <source>
        <dbReference type="ARBA" id="ARBA00012727"/>
    </source>
</evidence>
<evidence type="ECO:0000256" key="10">
    <source>
        <dbReference type="ARBA" id="ARBA00022801"/>
    </source>
</evidence>
<dbReference type="EC" id="6.5.1.1" evidence="2"/>
<evidence type="ECO:0000313" key="26">
    <source>
        <dbReference type="Proteomes" id="UP000431744"/>
    </source>
</evidence>
<evidence type="ECO:0000256" key="6">
    <source>
        <dbReference type="ARBA" id="ARBA00022722"/>
    </source>
</evidence>
<dbReference type="InterPro" id="IPR014145">
    <property type="entry name" value="LigD_pol_dom"/>
</dbReference>
<dbReference type="GO" id="GO:0003677">
    <property type="term" value="F:DNA binding"/>
    <property type="evidence" value="ECO:0007669"/>
    <property type="project" value="UniProtKB-KW"/>
</dbReference>
<evidence type="ECO:0000256" key="13">
    <source>
        <dbReference type="ARBA" id="ARBA00022932"/>
    </source>
</evidence>
<dbReference type="GO" id="GO:0006281">
    <property type="term" value="P:DNA repair"/>
    <property type="evidence" value="ECO:0007669"/>
    <property type="project" value="UniProtKB-KW"/>
</dbReference>
<keyword evidence="8" id="KW-0547">Nucleotide-binding</keyword>
<keyword evidence="16" id="KW-0234">DNA repair</keyword>
<dbReference type="CDD" id="cd07971">
    <property type="entry name" value="OBF_DNA_ligase_LigD"/>
    <property type="match status" value="1"/>
</dbReference>
<dbReference type="PROSITE" id="PS50160">
    <property type="entry name" value="DNA_LIGASE_A3"/>
    <property type="match status" value="1"/>
</dbReference>
<reference evidence="25 26" key="1">
    <citation type="submission" date="2019-09" db="EMBL/GenBank/DDBJ databases">
        <title>Phylogeny of genus Pseudoclavibacter and closely related genus.</title>
        <authorList>
            <person name="Li Y."/>
        </authorList>
    </citation>
    <scope>NUCLEOTIDE SEQUENCE [LARGE SCALE GENOMIC DNA]</scope>
    <source>
        <strain evidence="25 26">EGI 60007</strain>
    </source>
</reference>
<evidence type="ECO:0000256" key="3">
    <source>
        <dbReference type="ARBA" id="ARBA00022598"/>
    </source>
</evidence>
<dbReference type="GO" id="GO:0005524">
    <property type="term" value="F:ATP binding"/>
    <property type="evidence" value="ECO:0007669"/>
    <property type="project" value="UniProtKB-KW"/>
</dbReference>
<dbReference type="NCBIfam" id="TIGR02778">
    <property type="entry name" value="ligD_pol"/>
    <property type="match status" value="1"/>
</dbReference>
<evidence type="ECO:0000256" key="7">
    <source>
        <dbReference type="ARBA" id="ARBA00022723"/>
    </source>
</evidence>
<keyword evidence="12" id="KW-0067">ATP-binding</keyword>
<dbReference type="InterPro" id="IPR014144">
    <property type="entry name" value="LigD_PE_domain"/>
</dbReference>
<dbReference type="SUPFAM" id="SSF50249">
    <property type="entry name" value="Nucleic acid-binding proteins"/>
    <property type="match status" value="1"/>
</dbReference>
<keyword evidence="7" id="KW-0479">Metal-binding</keyword>
<feature type="region of interest" description="Disordered" evidence="23">
    <location>
        <begin position="481"/>
        <end position="510"/>
    </location>
</feature>
<keyword evidence="15" id="KW-0233">DNA recombination</keyword>
<dbReference type="AlphaFoldDB" id="A0A6H9WFG8"/>
<dbReference type="NCBIfam" id="TIGR02777">
    <property type="entry name" value="LigD_PE_dom"/>
    <property type="match status" value="1"/>
</dbReference>
<dbReference type="InterPro" id="IPR016059">
    <property type="entry name" value="DNA_ligase_ATP-dep_CS"/>
</dbReference>
<protein>
    <recommendedName>
        <fullName evidence="2">DNA ligase (ATP)</fullName>
        <ecNumber evidence="2">6.5.1.1</ecNumber>
    </recommendedName>
    <alternativeName>
        <fullName evidence="19">NHEJ DNA polymerase</fullName>
    </alternativeName>
</protein>
<dbReference type="PANTHER" id="PTHR42705:SF2">
    <property type="entry name" value="BIFUNCTIONAL NON-HOMOLOGOUS END JOINING PROTEIN LIGD"/>
    <property type="match status" value="1"/>
</dbReference>
<evidence type="ECO:0000256" key="12">
    <source>
        <dbReference type="ARBA" id="ARBA00022840"/>
    </source>
</evidence>
<evidence type="ECO:0000256" key="23">
    <source>
        <dbReference type="SAM" id="MobiDB-lite"/>
    </source>
</evidence>
<dbReference type="NCBIfam" id="TIGR02779">
    <property type="entry name" value="NHEJ_ligase_lig"/>
    <property type="match status" value="1"/>
</dbReference>
<evidence type="ECO:0000256" key="9">
    <source>
        <dbReference type="ARBA" id="ARBA00022763"/>
    </source>
</evidence>
<comment type="caution">
    <text evidence="25">The sequence shown here is derived from an EMBL/GenBank/DDBJ whole genome shotgun (WGS) entry which is preliminary data.</text>
</comment>
<dbReference type="GO" id="GO:0003910">
    <property type="term" value="F:DNA ligase (ATP) activity"/>
    <property type="evidence" value="ECO:0007669"/>
    <property type="project" value="UniProtKB-EC"/>
</dbReference>
<dbReference type="GO" id="GO:0006310">
    <property type="term" value="P:DNA recombination"/>
    <property type="evidence" value="ECO:0007669"/>
    <property type="project" value="UniProtKB-KW"/>
</dbReference>
<evidence type="ECO:0000256" key="22">
    <source>
        <dbReference type="ARBA" id="ARBA00049990"/>
    </source>
</evidence>
<keyword evidence="13" id="KW-0239">DNA-directed DNA polymerase</keyword>
<dbReference type="Proteomes" id="UP000431744">
    <property type="component" value="Unassembled WGS sequence"/>
</dbReference>
<keyword evidence="3 25" id="KW-0436">Ligase</keyword>
<keyword evidence="11" id="KW-0269">Exonuclease</keyword>
<evidence type="ECO:0000256" key="5">
    <source>
        <dbReference type="ARBA" id="ARBA00022695"/>
    </source>
</evidence>
<keyword evidence="9" id="KW-0227">DNA damage</keyword>
<feature type="domain" description="ATP-dependent DNA ligase family profile" evidence="24">
    <location>
        <begin position="616"/>
        <end position="752"/>
    </location>
</feature>
<dbReference type="CDD" id="cd07906">
    <property type="entry name" value="Adenylation_DNA_ligase_LigD_LigC"/>
    <property type="match status" value="1"/>
</dbReference>
<organism evidence="25 26">
    <name type="scientific">Pseudoclavibacter endophyticus</name>
    <dbReference type="NCBI Taxonomy" id="1778590"/>
    <lineage>
        <taxon>Bacteria</taxon>
        <taxon>Bacillati</taxon>
        <taxon>Actinomycetota</taxon>
        <taxon>Actinomycetes</taxon>
        <taxon>Micrococcales</taxon>
        <taxon>Microbacteriaceae</taxon>
        <taxon>Pseudoclavibacter</taxon>
    </lineage>
</organism>
<evidence type="ECO:0000256" key="4">
    <source>
        <dbReference type="ARBA" id="ARBA00022679"/>
    </source>
</evidence>
<dbReference type="EMBL" id="WBJY01000004">
    <property type="protein sequence ID" value="KAB1646878.1"/>
    <property type="molecule type" value="Genomic_DNA"/>
</dbReference>
<evidence type="ECO:0000259" key="24">
    <source>
        <dbReference type="PROSITE" id="PS50160"/>
    </source>
</evidence>
<evidence type="ECO:0000256" key="18">
    <source>
        <dbReference type="ARBA" id="ARBA00023268"/>
    </source>
</evidence>
<dbReference type="Gene3D" id="2.40.50.140">
    <property type="entry name" value="Nucleic acid-binding proteins"/>
    <property type="match status" value="1"/>
</dbReference>
<dbReference type="Pfam" id="PF04679">
    <property type="entry name" value="DNA_ligase_A_C"/>
    <property type="match status" value="1"/>
</dbReference>
<comment type="similarity">
    <text evidence="22">In the N-terminal section; belongs to the LigD polymerase family.</text>
</comment>
<keyword evidence="14" id="KW-0238">DNA-binding</keyword>
<feature type="compositionally biased region" description="Basic and acidic residues" evidence="23">
    <location>
        <begin position="312"/>
        <end position="348"/>
    </location>
</feature>
<evidence type="ECO:0000256" key="14">
    <source>
        <dbReference type="ARBA" id="ARBA00023125"/>
    </source>
</evidence>
<comment type="catalytic activity">
    <reaction evidence="20">
        <text>ATP + (deoxyribonucleotide)n-3'-hydroxyl + 5'-phospho-(deoxyribonucleotide)m = (deoxyribonucleotide)n+m + AMP + diphosphate.</text>
        <dbReference type="EC" id="6.5.1.1"/>
    </reaction>
</comment>
<evidence type="ECO:0000256" key="8">
    <source>
        <dbReference type="ARBA" id="ARBA00022741"/>
    </source>
</evidence>
<dbReference type="RefSeq" id="WP_158030044.1">
    <property type="nucleotide sequence ID" value="NZ_BMHG01000002.1"/>
</dbReference>
<proteinExistence type="inferred from homology"/>
<keyword evidence="17" id="KW-0464">Manganese</keyword>
<dbReference type="Gene3D" id="3.30.470.30">
    <property type="entry name" value="DNA ligase/mRNA capping enzyme"/>
    <property type="match status" value="1"/>
</dbReference>
<name>A0A6H9WFG8_9MICO</name>
<dbReference type="Pfam" id="PF13298">
    <property type="entry name" value="LigD_N"/>
    <property type="match status" value="1"/>
</dbReference>
<keyword evidence="4" id="KW-0808">Transferase</keyword>
<keyword evidence="10" id="KW-0378">Hydrolase</keyword>
<keyword evidence="18" id="KW-0511">Multifunctional enzyme</keyword>
<dbReference type="Pfam" id="PF21686">
    <property type="entry name" value="LigD_Prim-Pol"/>
    <property type="match status" value="1"/>
</dbReference>